<reference evidence="1" key="1">
    <citation type="journal article" date="2015" name="Nature">
        <title>Complex archaea that bridge the gap between prokaryotes and eukaryotes.</title>
        <authorList>
            <person name="Spang A."/>
            <person name="Saw J.H."/>
            <person name="Jorgensen S.L."/>
            <person name="Zaremba-Niedzwiedzka K."/>
            <person name="Martijn J."/>
            <person name="Lind A.E."/>
            <person name="van Eijk R."/>
            <person name="Schleper C."/>
            <person name="Guy L."/>
            <person name="Ettema T.J."/>
        </authorList>
    </citation>
    <scope>NUCLEOTIDE SEQUENCE</scope>
</reference>
<accession>A0A0F9ECU4</accession>
<sequence>MDKEFFDQNHRQIWHNCDVELEARKVGLIAKTTLTKDEVIELRELKIELPAV</sequence>
<evidence type="ECO:0000313" key="1">
    <source>
        <dbReference type="EMBL" id="KKL64061.1"/>
    </source>
</evidence>
<comment type="caution">
    <text evidence="1">The sequence shown here is derived from an EMBL/GenBank/DDBJ whole genome shotgun (WGS) entry which is preliminary data.</text>
</comment>
<gene>
    <name evidence="1" type="ORF">LCGC14_2168800</name>
</gene>
<dbReference type="AlphaFoldDB" id="A0A0F9ECU4"/>
<organism evidence="1">
    <name type="scientific">marine sediment metagenome</name>
    <dbReference type="NCBI Taxonomy" id="412755"/>
    <lineage>
        <taxon>unclassified sequences</taxon>
        <taxon>metagenomes</taxon>
        <taxon>ecological metagenomes</taxon>
    </lineage>
</organism>
<dbReference type="EMBL" id="LAZR01027960">
    <property type="protein sequence ID" value="KKL64061.1"/>
    <property type="molecule type" value="Genomic_DNA"/>
</dbReference>
<name>A0A0F9ECU4_9ZZZZ</name>
<protein>
    <submittedName>
        <fullName evidence="1">Uncharacterized protein</fullName>
    </submittedName>
</protein>
<proteinExistence type="predicted"/>